<dbReference type="EMBL" id="SDOZ01000005">
    <property type="protein sequence ID" value="RXZ57821.1"/>
    <property type="molecule type" value="Genomic_DNA"/>
</dbReference>
<accession>A0A4Q2K6M5</accession>
<evidence type="ECO:0008006" key="3">
    <source>
        <dbReference type="Google" id="ProtNLM"/>
    </source>
</evidence>
<dbReference type="OrthoDB" id="191172at2"/>
<dbReference type="RefSeq" id="WP_129227132.1">
    <property type="nucleotide sequence ID" value="NZ_SDOZ01000005.1"/>
</dbReference>
<sequence length="195" mass="22166">MVLTFDSLALQFKDYTDVKGKIRREVQSGRLTQITRGLYETDARADGKYLAGAIYGPSYLSFDYVLSMCSLIPEAIFRTYTSATFRKGKAKQYDNAFGVFIYRDVPAAVYNLGVKIREENGYSYQIATPEKALCDKLYTISPVGSIKAMRVLLFDDLRVDESDFWQLNLDDIRQLAPLYKSTNHKYLAKLIDGGK</sequence>
<reference evidence="1 2" key="1">
    <citation type="journal article" date="2019" name="Gut">
        <title>Antibiotics-induced monodominance of a novel gut bacterial order.</title>
        <authorList>
            <person name="Hildebrand F."/>
            <person name="Moitinho-Silva L."/>
            <person name="Blasche S."/>
            <person name="Jahn M.T."/>
            <person name="Gossmann T.I."/>
            <person name="Heuerta-Cepas J."/>
            <person name="Hercog R."/>
            <person name="Luetge M."/>
            <person name="Bahram M."/>
            <person name="Pryszlak A."/>
            <person name="Alves R.J."/>
            <person name="Waszak S.M."/>
            <person name="Zhu A."/>
            <person name="Ye L."/>
            <person name="Costea P.I."/>
            <person name="Aalvink S."/>
            <person name="Belzer C."/>
            <person name="Forslund S.K."/>
            <person name="Sunagawa S."/>
            <person name="Hentschel U."/>
            <person name="Merten C."/>
            <person name="Patil K.R."/>
            <person name="Benes V."/>
            <person name="Bork P."/>
        </authorList>
    </citation>
    <scope>NUCLEOTIDE SEQUENCE [LARGE SCALE GENOMIC DNA]</scope>
    <source>
        <strain evidence="1 2">HDS1380</strain>
    </source>
</reference>
<protein>
    <recommendedName>
        <fullName evidence="3">Transcriptional regulator, AbiEi antitoxin, Type IV TA system</fullName>
    </recommendedName>
</protein>
<proteinExistence type="predicted"/>
<gene>
    <name evidence="1" type="ORF">ESZ91_10730</name>
</gene>
<evidence type="ECO:0000313" key="1">
    <source>
        <dbReference type="EMBL" id="RXZ57821.1"/>
    </source>
</evidence>
<keyword evidence="2" id="KW-1185">Reference proteome</keyword>
<dbReference type="AlphaFoldDB" id="A0A4Q2K6M5"/>
<dbReference type="Proteomes" id="UP000291269">
    <property type="component" value="Unassembled WGS sequence"/>
</dbReference>
<evidence type="ECO:0000313" key="2">
    <source>
        <dbReference type="Proteomes" id="UP000291269"/>
    </source>
</evidence>
<organism evidence="1 2">
    <name type="scientific">Candidatus Borkfalkia ceftriaxoniphila</name>
    <dbReference type="NCBI Taxonomy" id="2508949"/>
    <lineage>
        <taxon>Bacteria</taxon>
        <taxon>Bacillati</taxon>
        <taxon>Bacillota</taxon>
        <taxon>Clostridia</taxon>
        <taxon>Christensenellales</taxon>
        <taxon>Christensenellaceae</taxon>
        <taxon>Candidatus Borkfalkia</taxon>
    </lineage>
</organism>
<comment type="caution">
    <text evidence="1">The sequence shown here is derived from an EMBL/GenBank/DDBJ whole genome shotgun (WGS) entry which is preliminary data.</text>
</comment>
<name>A0A4Q2K6M5_9FIRM</name>